<dbReference type="InterPro" id="IPR023165">
    <property type="entry name" value="rRNA_Ade_diMease-like_C"/>
</dbReference>
<evidence type="ECO:0000259" key="9">
    <source>
        <dbReference type="SMART" id="SM00650"/>
    </source>
</evidence>
<protein>
    <recommendedName>
        <fullName evidence="7">Ribosomal RNA small subunit methyltransferase A</fullName>
        <ecNumber evidence="7">2.1.1.182</ecNumber>
    </recommendedName>
    <alternativeName>
        <fullName evidence="7">16S rRNA (adenine(1518)-N(6)/adenine(1519)-N(6))-dimethyltransferase</fullName>
    </alternativeName>
    <alternativeName>
        <fullName evidence="7">16S rRNA dimethyladenosine transferase</fullName>
    </alternativeName>
    <alternativeName>
        <fullName evidence="7">16S rRNA dimethylase</fullName>
    </alternativeName>
    <alternativeName>
        <fullName evidence="7">S-adenosylmethionine-6-N', N'-adenosyl(rRNA) dimethyltransferase</fullName>
    </alternativeName>
</protein>
<keyword evidence="11" id="KW-1185">Reference proteome</keyword>
<evidence type="ECO:0000256" key="6">
    <source>
        <dbReference type="ARBA" id="ARBA00022884"/>
    </source>
</evidence>
<accession>A0A346Y2D7</accession>
<feature type="binding site" evidence="7 8">
    <location>
        <position position="36"/>
    </location>
    <ligand>
        <name>S-adenosyl-L-methionine</name>
        <dbReference type="ChEBI" id="CHEBI:59789"/>
    </ligand>
</feature>
<dbReference type="SUPFAM" id="SSF53335">
    <property type="entry name" value="S-adenosyl-L-methionine-dependent methyltransferases"/>
    <property type="match status" value="1"/>
</dbReference>
<evidence type="ECO:0000256" key="5">
    <source>
        <dbReference type="ARBA" id="ARBA00022691"/>
    </source>
</evidence>
<sequence length="281" mass="29548">MTDPEGEGTRALLGGREIRAILDRHGLRPTKTRGQNFVTDPNTVRRIVRDAGVSAGDLVVEVGPGLGSLTLALVEAGARVVAVELDHGLAGALAEVVGDAAVEIHVADALGVSYADLIGDDPAVMVANLPYNVATPILLTALREGALAGYHVMVQREVGERWVATPGQKAHGAVSIKIALLATARIAGPISRQAFHPVPKVDSVTVDVRPRPDVDPAAMEPVMALVDAGFGQRRKLLRNALAVNGRRPADIDEMLEAAGMPLTTRAEELQPSDWVRLAGHA</sequence>
<comment type="catalytic activity">
    <reaction evidence="7">
        <text>adenosine(1518)/adenosine(1519) in 16S rRNA + 4 S-adenosyl-L-methionine = N(6)-dimethyladenosine(1518)/N(6)-dimethyladenosine(1519) in 16S rRNA + 4 S-adenosyl-L-homocysteine + 4 H(+)</text>
        <dbReference type="Rhea" id="RHEA:19609"/>
        <dbReference type="Rhea" id="RHEA-COMP:10232"/>
        <dbReference type="Rhea" id="RHEA-COMP:10233"/>
        <dbReference type="ChEBI" id="CHEBI:15378"/>
        <dbReference type="ChEBI" id="CHEBI:57856"/>
        <dbReference type="ChEBI" id="CHEBI:59789"/>
        <dbReference type="ChEBI" id="CHEBI:74411"/>
        <dbReference type="ChEBI" id="CHEBI:74493"/>
        <dbReference type="EC" id="2.1.1.182"/>
    </reaction>
</comment>
<dbReference type="InterPro" id="IPR020596">
    <property type="entry name" value="rRNA_Ade_Mease_Trfase_CS"/>
</dbReference>
<comment type="function">
    <text evidence="7">Specifically dimethylates two adjacent adenosines (A1518 and A1519) in the loop of a conserved hairpin near the 3'-end of 16S rRNA in the 30S particle. May play a critical role in biogenesis of 30S subunits.</text>
</comment>
<organism evidence="10 11">
    <name type="scientific">Euzebya pacifica</name>
    <dbReference type="NCBI Taxonomy" id="1608957"/>
    <lineage>
        <taxon>Bacteria</taxon>
        <taxon>Bacillati</taxon>
        <taxon>Actinomycetota</taxon>
        <taxon>Nitriliruptoria</taxon>
        <taxon>Euzebyales</taxon>
    </lineage>
</organism>
<comment type="subcellular location">
    <subcellularLocation>
        <location evidence="7">Cytoplasm</location>
    </subcellularLocation>
</comment>
<evidence type="ECO:0000256" key="8">
    <source>
        <dbReference type="PROSITE-ProRule" id="PRU01026"/>
    </source>
</evidence>
<dbReference type="Pfam" id="PF00398">
    <property type="entry name" value="RrnaAD"/>
    <property type="match status" value="1"/>
</dbReference>
<dbReference type="Gene3D" id="3.40.50.150">
    <property type="entry name" value="Vaccinia Virus protein VP39"/>
    <property type="match status" value="1"/>
</dbReference>
<dbReference type="EC" id="2.1.1.182" evidence="7"/>
<proteinExistence type="inferred from homology"/>
<dbReference type="Proteomes" id="UP000264006">
    <property type="component" value="Chromosome"/>
</dbReference>
<feature type="binding site" evidence="7 8">
    <location>
        <position position="38"/>
    </location>
    <ligand>
        <name>S-adenosyl-L-methionine</name>
        <dbReference type="ChEBI" id="CHEBI:59789"/>
    </ligand>
</feature>
<dbReference type="PROSITE" id="PS01131">
    <property type="entry name" value="RRNA_A_DIMETH"/>
    <property type="match status" value="1"/>
</dbReference>
<feature type="binding site" evidence="7 8">
    <location>
        <position position="108"/>
    </location>
    <ligand>
        <name>S-adenosyl-L-methionine</name>
        <dbReference type="ChEBI" id="CHEBI:59789"/>
    </ligand>
</feature>
<evidence type="ECO:0000256" key="3">
    <source>
        <dbReference type="ARBA" id="ARBA00022603"/>
    </source>
</evidence>
<feature type="binding site" evidence="7 8">
    <location>
        <position position="63"/>
    </location>
    <ligand>
        <name>S-adenosyl-L-methionine</name>
        <dbReference type="ChEBI" id="CHEBI:59789"/>
    </ligand>
</feature>
<evidence type="ECO:0000256" key="2">
    <source>
        <dbReference type="ARBA" id="ARBA00022552"/>
    </source>
</evidence>
<dbReference type="EMBL" id="CP031165">
    <property type="protein sequence ID" value="AXV08634.1"/>
    <property type="molecule type" value="Genomic_DNA"/>
</dbReference>
<dbReference type="PANTHER" id="PTHR11727:SF7">
    <property type="entry name" value="DIMETHYLADENOSINE TRANSFERASE-RELATED"/>
    <property type="match status" value="1"/>
</dbReference>
<keyword evidence="5 7" id="KW-0949">S-adenosyl-L-methionine</keyword>
<evidence type="ECO:0000313" key="10">
    <source>
        <dbReference type="EMBL" id="AXV08634.1"/>
    </source>
</evidence>
<keyword evidence="3 7" id="KW-0489">Methyltransferase</keyword>
<dbReference type="RefSeq" id="WP_114592951.1">
    <property type="nucleotide sequence ID" value="NZ_CAXIBR010000005.1"/>
</dbReference>
<feature type="binding site" evidence="7 8">
    <location>
        <position position="128"/>
    </location>
    <ligand>
        <name>S-adenosyl-L-methionine</name>
        <dbReference type="ChEBI" id="CHEBI:59789"/>
    </ligand>
</feature>
<dbReference type="Gene3D" id="1.10.8.100">
    <property type="entry name" value="Ribosomal RNA adenine dimethylase-like, domain 2"/>
    <property type="match status" value="1"/>
</dbReference>
<dbReference type="InterPro" id="IPR001737">
    <property type="entry name" value="KsgA/Erm"/>
</dbReference>
<evidence type="ECO:0000256" key="4">
    <source>
        <dbReference type="ARBA" id="ARBA00022679"/>
    </source>
</evidence>
<reference evidence="10 11" key="1">
    <citation type="submission" date="2018-09" db="EMBL/GenBank/DDBJ databases">
        <title>Complete genome sequence of Euzebya sp. DY32-46 isolated from seawater of Pacific Ocean.</title>
        <authorList>
            <person name="Xu L."/>
            <person name="Wu Y.-H."/>
            <person name="Xu X.-W."/>
        </authorList>
    </citation>
    <scope>NUCLEOTIDE SEQUENCE [LARGE SCALE GENOMIC DNA]</scope>
    <source>
        <strain evidence="10 11">DY32-46</strain>
    </source>
</reference>
<keyword evidence="2 7" id="KW-0698">rRNA processing</keyword>
<dbReference type="GO" id="GO:0005829">
    <property type="term" value="C:cytosol"/>
    <property type="evidence" value="ECO:0007669"/>
    <property type="project" value="TreeGrafter"/>
</dbReference>
<dbReference type="SMART" id="SM00650">
    <property type="entry name" value="rADc"/>
    <property type="match status" value="1"/>
</dbReference>
<dbReference type="OrthoDB" id="9814755at2"/>
<gene>
    <name evidence="7" type="primary">rsmA</name>
    <name evidence="7" type="synonym">ksgA</name>
    <name evidence="10" type="ORF">DVS28_a3964</name>
</gene>
<dbReference type="NCBIfam" id="TIGR00755">
    <property type="entry name" value="ksgA"/>
    <property type="match status" value="1"/>
</dbReference>
<evidence type="ECO:0000256" key="1">
    <source>
        <dbReference type="ARBA" id="ARBA00022490"/>
    </source>
</evidence>
<keyword evidence="6 7" id="KW-0694">RNA-binding</keyword>
<dbReference type="InterPro" id="IPR011530">
    <property type="entry name" value="rRNA_adenine_dimethylase"/>
</dbReference>
<feature type="domain" description="Ribosomal RNA adenine methylase transferase N-terminal" evidence="9">
    <location>
        <begin position="43"/>
        <end position="212"/>
    </location>
</feature>
<dbReference type="PROSITE" id="PS51689">
    <property type="entry name" value="SAM_RNA_A_N6_MT"/>
    <property type="match status" value="1"/>
</dbReference>
<dbReference type="GO" id="GO:0052908">
    <property type="term" value="F:16S rRNA (adenine(1518)-N(6)/adenine(1519)-N(6))-dimethyltransferase activity"/>
    <property type="evidence" value="ECO:0007669"/>
    <property type="project" value="UniProtKB-EC"/>
</dbReference>
<dbReference type="KEGG" id="euz:DVS28_a3964"/>
<dbReference type="GO" id="GO:0003723">
    <property type="term" value="F:RNA binding"/>
    <property type="evidence" value="ECO:0007669"/>
    <property type="project" value="UniProtKB-UniRule"/>
</dbReference>
<dbReference type="InterPro" id="IPR029063">
    <property type="entry name" value="SAM-dependent_MTases_sf"/>
</dbReference>
<feature type="binding site" evidence="7 8">
    <location>
        <position position="84"/>
    </location>
    <ligand>
        <name>S-adenosyl-L-methionine</name>
        <dbReference type="ChEBI" id="CHEBI:59789"/>
    </ligand>
</feature>
<dbReference type="PANTHER" id="PTHR11727">
    <property type="entry name" value="DIMETHYLADENOSINE TRANSFERASE"/>
    <property type="match status" value="1"/>
</dbReference>
<comment type="similarity">
    <text evidence="7">Belongs to the class I-like SAM-binding methyltransferase superfamily. rRNA adenine N(6)-methyltransferase family. RsmA subfamily.</text>
</comment>
<evidence type="ECO:0000256" key="7">
    <source>
        <dbReference type="HAMAP-Rule" id="MF_00607"/>
    </source>
</evidence>
<evidence type="ECO:0000313" key="11">
    <source>
        <dbReference type="Proteomes" id="UP000264006"/>
    </source>
</evidence>
<keyword evidence="1 7" id="KW-0963">Cytoplasm</keyword>
<dbReference type="AlphaFoldDB" id="A0A346Y2D7"/>
<dbReference type="HAMAP" id="MF_00607">
    <property type="entry name" value="16SrRNA_methyltr_A"/>
    <property type="match status" value="1"/>
</dbReference>
<keyword evidence="4 7" id="KW-0808">Transferase</keyword>
<name>A0A346Y2D7_9ACTN</name>
<dbReference type="InterPro" id="IPR020598">
    <property type="entry name" value="rRNA_Ade_methylase_Trfase_N"/>
</dbReference>